<evidence type="ECO:0000256" key="4">
    <source>
        <dbReference type="ARBA" id="ARBA00022989"/>
    </source>
</evidence>
<keyword evidence="3 6" id="KW-0812">Transmembrane</keyword>
<keyword evidence="2" id="KW-1003">Cell membrane</keyword>
<evidence type="ECO:0000256" key="2">
    <source>
        <dbReference type="ARBA" id="ARBA00022475"/>
    </source>
</evidence>
<evidence type="ECO:0000256" key="5">
    <source>
        <dbReference type="ARBA" id="ARBA00023136"/>
    </source>
</evidence>
<evidence type="ECO:0000256" key="6">
    <source>
        <dbReference type="SAM" id="Phobius"/>
    </source>
</evidence>
<feature type="transmembrane region" description="Helical" evidence="6">
    <location>
        <begin position="134"/>
        <end position="154"/>
    </location>
</feature>
<reference evidence="7 8" key="1">
    <citation type="submission" date="2015-12" db="EMBL/GenBank/DDBJ databases">
        <title>Draft Genome Sequence of Desulfitobacterium hafniense Strain DH, a Sulfate-reducing Bacterium Isolated from Paddy Soils.</title>
        <authorList>
            <person name="Bao P."/>
            <person name="Zhang X."/>
            <person name="Li G."/>
        </authorList>
    </citation>
    <scope>NUCLEOTIDE SEQUENCE [LARGE SCALE GENOMIC DNA]</scope>
    <source>
        <strain evidence="7 8">DH</strain>
    </source>
</reference>
<feature type="transmembrane region" description="Helical" evidence="6">
    <location>
        <begin position="20"/>
        <end position="48"/>
    </location>
</feature>
<dbReference type="Proteomes" id="UP000054623">
    <property type="component" value="Unassembled WGS sequence"/>
</dbReference>
<keyword evidence="5 6" id="KW-0472">Membrane</keyword>
<evidence type="ECO:0000256" key="1">
    <source>
        <dbReference type="ARBA" id="ARBA00004651"/>
    </source>
</evidence>
<dbReference type="GO" id="GO:0005886">
    <property type="term" value="C:plasma membrane"/>
    <property type="evidence" value="ECO:0007669"/>
    <property type="project" value="UniProtKB-SubCell"/>
</dbReference>
<dbReference type="OrthoDB" id="1653617at2"/>
<organism evidence="7 8">
    <name type="scientific">Desulfitobacterium hafniense</name>
    <name type="common">Desulfitobacterium frappieri</name>
    <dbReference type="NCBI Taxonomy" id="49338"/>
    <lineage>
        <taxon>Bacteria</taxon>
        <taxon>Bacillati</taxon>
        <taxon>Bacillota</taxon>
        <taxon>Clostridia</taxon>
        <taxon>Eubacteriales</taxon>
        <taxon>Desulfitobacteriaceae</taxon>
        <taxon>Desulfitobacterium</taxon>
    </lineage>
</organism>
<name>A0A0W1JI16_DESHA</name>
<comment type="caution">
    <text evidence="7">The sequence shown here is derived from an EMBL/GenBank/DDBJ whole genome shotgun (WGS) entry which is preliminary data.</text>
</comment>
<dbReference type="EMBL" id="LOCK01000028">
    <property type="protein sequence ID" value="KTE91158.1"/>
    <property type="molecule type" value="Genomic_DNA"/>
</dbReference>
<evidence type="ECO:0000256" key="3">
    <source>
        <dbReference type="ARBA" id="ARBA00022692"/>
    </source>
</evidence>
<gene>
    <name evidence="7" type="ORF">AT727_06065</name>
</gene>
<protein>
    <submittedName>
        <fullName evidence="7">Uncharacterized protein</fullName>
    </submittedName>
</protein>
<dbReference type="InterPro" id="IPR010343">
    <property type="entry name" value="ArAE_1"/>
</dbReference>
<evidence type="ECO:0000313" key="8">
    <source>
        <dbReference type="Proteomes" id="UP000054623"/>
    </source>
</evidence>
<comment type="subcellular location">
    <subcellularLocation>
        <location evidence="1">Cell membrane</location>
        <topology evidence="1">Multi-pass membrane protein</topology>
    </subcellularLocation>
</comment>
<sequence length="390" mass="44049">MREGGFSLFSKLKTWFGPRILKTGLGVTIAILICQIASVGPASFAAITVVINMQPSVSKALSNAWEQIAVNIVAVLLAIAVGLTVGSNPYIIGLVVILMIAASNRMGWHGVNLGIVSIIFILDAPPDQFLEHAVSRAICIFIGLVVALTINRVLAPPRYKKNFRQKLYALLYDSSEFFLDSLKHYVDSTALNSYEKVKPTLLEKQLEEVTELYEHAREEFSSKDKMQLMERLLELCRGFIERGENIEEMTRQRVKRRQAPDSPPQMGQGISQEFQNLLDYILVGKGILGALRDSLYLSFTYVPATPLRTLDQDFWNEFDLRMDQWQKHFSGVYFLRATMEVAVVATEMRWASKRMRSSYELSIKKNELQPLEESKQFLQENPGISGGTKE</sequence>
<feature type="transmembrane region" description="Helical" evidence="6">
    <location>
        <begin position="68"/>
        <end position="99"/>
    </location>
</feature>
<accession>A0A0W1JI16</accession>
<dbReference type="Pfam" id="PF06081">
    <property type="entry name" value="ArAE_1"/>
    <property type="match status" value="1"/>
</dbReference>
<dbReference type="RefSeq" id="WP_058491457.1">
    <property type="nucleotide sequence ID" value="NZ_LOCK01000028.1"/>
</dbReference>
<keyword evidence="4 6" id="KW-1133">Transmembrane helix</keyword>
<evidence type="ECO:0000313" key="7">
    <source>
        <dbReference type="EMBL" id="KTE91158.1"/>
    </source>
</evidence>
<dbReference type="AlphaFoldDB" id="A0A0W1JI16"/>
<proteinExistence type="predicted"/>